<organism evidence="1 2">
    <name type="scientific">Falsiroseomonas bella</name>
    <dbReference type="NCBI Taxonomy" id="2184016"/>
    <lineage>
        <taxon>Bacteria</taxon>
        <taxon>Pseudomonadati</taxon>
        <taxon>Pseudomonadota</taxon>
        <taxon>Alphaproteobacteria</taxon>
        <taxon>Acetobacterales</taxon>
        <taxon>Roseomonadaceae</taxon>
        <taxon>Falsiroseomonas</taxon>
    </lineage>
</organism>
<gene>
    <name evidence="1" type="ORF">DFH01_11655</name>
</gene>
<dbReference type="PIRSF" id="PIRSF035170">
    <property type="entry name" value="HD_phosphohydro"/>
    <property type="match status" value="1"/>
</dbReference>
<sequence length="194" mass="22244">MDASILAELQRRYAEPHRAFHRWPRVAELLAQAEDVAAAIADRSAFILAVLFHKAVFDRREADGARRSAALMREMVGTGAPDWTLARAERLILALDAQKVPETRDASLRGDAALLLDMDNAVLGSPSADFDAYEVGYREEFAHLREDNYRLGRVAALQMLMWRERIFLTDRYYLPFEKRARRNVERLLTKLEGR</sequence>
<evidence type="ECO:0008006" key="3">
    <source>
        <dbReference type="Google" id="ProtNLM"/>
    </source>
</evidence>
<dbReference type="EMBL" id="QGNA01000002">
    <property type="protein sequence ID" value="PWS37479.1"/>
    <property type="molecule type" value="Genomic_DNA"/>
</dbReference>
<dbReference type="OrthoDB" id="9808993at2"/>
<accession>A0A317FHR7</accession>
<dbReference type="PANTHER" id="PTHR21174">
    <property type="match status" value="1"/>
</dbReference>
<dbReference type="RefSeq" id="WP_109870587.1">
    <property type="nucleotide sequence ID" value="NZ_QGNA01000002.1"/>
</dbReference>
<dbReference type="AlphaFoldDB" id="A0A317FHR7"/>
<keyword evidence="2" id="KW-1185">Reference proteome</keyword>
<comment type="caution">
    <text evidence="1">The sequence shown here is derived from an EMBL/GenBank/DDBJ whole genome shotgun (WGS) entry which is preliminary data.</text>
</comment>
<dbReference type="InterPro" id="IPR009218">
    <property type="entry name" value="HD_phosphohydro"/>
</dbReference>
<proteinExistence type="predicted"/>
<evidence type="ECO:0000313" key="2">
    <source>
        <dbReference type="Proteomes" id="UP000245765"/>
    </source>
</evidence>
<dbReference type="SUPFAM" id="SSF109604">
    <property type="entry name" value="HD-domain/PDEase-like"/>
    <property type="match status" value="1"/>
</dbReference>
<dbReference type="Proteomes" id="UP000245765">
    <property type="component" value="Unassembled WGS sequence"/>
</dbReference>
<reference evidence="2" key="1">
    <citation type="submission" date="2018-05" db="EMBL/GenBank/DDBJ databases">
        <authorList>
            <person name="Du Z."/>
            <person name="Wang X."/>
        </authorList>
    </citation>
    <scope>NUCLEOTIDE SEQUENCE [LARGE SCALE GENOMIC DNA]</scope>
    <source>
        <strain evidence="2">CQN31</strain>
    </source>
</reference>
<name>A0A317FHR7_9PROT</name>
<dbReference type="PANTHER" id="PTHR21174:SF0">
    <property type="entry name" value="HD PHOSPHOHYDROLASE FAMILY PROTEIN-RELATED"/>
    <property type="match status" value="1"/>
</dbReference>
<evidence type="ECO:0000313" key="1">
    <source>
        <dbReference type="EMBL" id="PWS37479.1"/>
    </source>
</evidence>
<protein>
    <recommendedName>
        <fullName evidence="3">Phosphohydrolase</fullName>
    </recommendedName>
</protein>